<dbReference type="EMBL" id="BK032864">
    <property type="protein sequence ID" value="DAF64628.1"/>
    <property type="molecule type" value="Genomic_DNA"/>
</dbReference>
<organism evidence="1">
    <name type="scientific">Siphoviridae sp. ctamP19</name>
    <dbReference type="NCBI Taxonomy" id="2827896"/>
    <lineage>
        <taxon>Viruses</taxon>
        <taxon>Duplodnaviria</taxon>
        <taxon>Heunggongvirae</taxon>
        <taxon>Uroviricota</taxon>
        <taxon>Caudoviricetes</taxon>
    </lineage>
</organism>
<protein>
    <submittedName>
        <fullName evidence="1">Uncharacterized protein</fullName>
    </submittedName>
</protein>
<name>A0A8S5TNB5_9CAUD</name>
<proteinExistence type="predicted"/>
<accession>A0A8S5TNB5</accession>
<sequence>MPMSNRLTTARLHAQKQNASFYPPSTTKFVEATSRHFIIT</sequence>
<reference evidence="1" key="1">
    <citation type="journal article" date="2021" name="Proc. Natl. Acad. Sci. U.S.A.">
        <title>A Catalog of Tens of Thousands of Viruses from Human Metagenomes Reveals Hidden Associations with Chronic Diseases.</title>
        <authorList>
            <person name="Tisza M.J."/>
            <person name="Buck C.B."/>
        </authorList>
    </citation>
    <scope>NUCLEOTIDE SEQUENCE</scope>
    <source>
        <strain evidence="1">CtamP19</strain>
    </source>
</reference>
<evidence type="ECO:0000313" key="1">
    <source>
        <dbReference type="EMBL" id="DAF64628.1"/>
    </source>
</evidence>